<organism evidence="2 3">
    <name type="scientific">Aquabacterium commune</name>
    <dbReference type="NCBI Taxonomy" id="70586"/>
    <lineage>
        <taxon>Bacteria</taxon>
        <taxon>Pseudomonadati</taxon>
        <taxon>Pseudomonadota</taxon>
        <taxon>Betaproteobacteria</taxon>
        <taxon>Burkholderiales</taxon>
        <taxon>Aquabacterium</taxon>
    </lineage>
</organism>
<dbReference type="AlphaFoldDB" id="A0A4R6RF19"/>
<dbReference type="InterPro" id="IPR032314">
    <property type="entry name" value="DUF4845"/>
</dbReference>
<accession>A0A4R6RF19</accession>
<keyword evidence="1" id="KW-0812">Transmembrane</keyword>
<sequence length="127" mass="14173">MNLMPRHATGPARAQQGFTLIGLIFWAVVISMLALLVMKVAPALSEFRTIQSMVNKAAREGGSTVPEIRAAYDRYLQIEYGVEAIRSGRDLDVAKEDDKIVIRFAYDKEIALVDPVYLVIKFKGQSK</sequence>
<protein>
    <submittedName>
        <fullName evidence="2">Uncharacterized protein DUF4845</fullName>
    </submittedName>
</protein>
<reference evidence="2 3" key="1">
    <citation type="submission" date="2019-03" db="EMBL/GenBank/DDBJ databases">
        <title>Genomic Encyclopedia of Type Strains, Phase IV (KMG-IV): sequencing the most valuable type-strain genomes for metagenomic binning, comparative biology and taxonomic classification.</title>
        <authorList>
            <person name="Goeker M."/>
        </authorList>
    </citation>
    <scope>NUCLEOTIDE SEQUENCE [LARGE SCALE GENOMIC DNA]</scope>
    <source>
        <strain evidence="2 3">DSM 11901</strain>
    </source>
</reference>
<comment type="caution">
    <text evidence="2">The sequence shown here is derived from an EMBL/GenBank/DDBJ whole genome shotgun (WGS) entry which is preliminary data.</text>
</comment>
<dbReference type="RefSeq" id="WP_243738573.1">
    <property type="nucleotide sequence ID" value="NZ_SNXW01000003.1"/>
</dbReference>
<dbReference type="Pfam" id="PF16137">
    <property type="entry name" value="DUF4845"/>
    <property type="match status" value="1"/>
</dbReference>
<keyword evidence="3" id="KW-1185">Reference proteome</keyword>
<proteinExistence type="predicted"/>
<keyword evidence="1" id="KW-0472">Membrane</keyword>
<evidence type="ECO:0000256" key="1">
    <source>
        <dbReference type="SAM" id="Phobius"/>
    </source>
</evidence>
<evidence type="ECO:0000313" key="2">
    <source>
        <dbReference type="EMBL" id="TDP84675.1"/>
    </source>
</evidence>
<dbReference type="Proteomes" id="UP000294593">
    <property type="component" value="Unassembled WGS sequence"/>
</dbReference>
<name>A0A4R6RF19_9BURK</name>
<gene>
    <name evidence="2" type="ORF">EV672_103246</name>
</gene>
<dbReference type="EMBL" id="SNXW01000003">
    <property type="protein sequence ID" value="TDP84675.1"/>
    <property type="molecule type" value="Genomic_DNA"/>
</dbReference>
<feature type="transmembrane region" description="Helical" evidence="1">
    <location>
        <begin position="20"/>
        <end position="38"/>
    </location>
</feature>
<evidence type="ECO:0000313" key="3">
    <source>
        <dbReference type="Proteomes" id="UP000294593"/>
    </source>
</evidence>
<keyword evidence="1" id="KW-1133">Transmembrane helix</keyword>